<dbReference type="RefSeq" id="WP_185740470.1">
    <property type="nucleotide sequence ID" value="NZ_VFOM01000001.1"/>
</dbReference>
<sequence length="53" mass="5814">MDPLSLLALTAVTIGVLAYAVYGAVRKGVRDGLKDDRERLRAEEHADQNGEMK</sequence>
<comment type="caution">
    <text evidence="2">The sequence shown here is derived from an EMBL/GenBank/DDBJ whole genome shotgun (WGS) entry which is preliminary data.</text>
</comment>
<name>A0A542YJJ9_9MICO</name>
<keyword evidence="1" id="KW-0472">Membrane</keyword>
<accession>A0A542YJJ9</accession>
<organism evidence="2 3">
    <name type="scientific">Homoserinimonas aerilata</name>
    <dbReference type="NCBI Taxonomy" id="1162970"/>
    <lineage>
        <taxon>Bacteria</taxon>
        <taxon>Bacillati</taxon>
        <taxon>Actinomycetota</taxon>
        <taxon>Actinomycetes</taxon>
        <taxon>Micrococcales</taxon>
        <taxon>Microbacteriaceae</taxon>
        <taxon>Homoserinimonas</taxon>
    </lineage>
</organism>
<dbReference type="AlphaFoldDB" id="A0A542YJJ9"/>
<reference evidence="2 3" key="1">
    <citation type="submission" date="2019-06" db="EMBL/GenBank/DDBJ databases">
        <title>Sequencing the genomes of 1000 actinobacteria strains.</title>
        <authorList>
            <person name="Klenk H.-P."/>
        </authorList>
    </citation>
    <scope>NUCLEOTIDE SEQUENCE [LARGE SCALE GENOMIC DNA]</scope>
    <source>
        <strain evidence="2 3">DSM 26477</strain>
    </source>
</reference>
<gene>
    <name evidence="2" type="ORF">FB562_1367</name>
</gene>
<dbReference type="Proteomes" id="UP000317998">
    <property type="component" value="Unassembled WGS sequence"/>
</dbReference>
<feature type="transmembrane region" description="Helical" evidence="1">
    <location>
        <begin position="6"/>
        <end position="25"/>
    </location>
</feature>
<proteinExistence type="predicted"/>
<evidence type="ECO:0000313" key="2">
    <source>
        <dbReference type="EMBL" id="TQL48278.1"/>
    </source>
</evidence>
<keyword evidence="1" id="KW-0812">Transmembrane</keyword>
<evidence type="ECO:0000313" key="3">
    <source>
        <dbReference type="Proteomes" id="UP000317998"/>
    </source>
</evidence>
<dbReference type="EMBL" id="VFOM01000001">
    <property type="protein sequence ID" value="TQL48278.1"/>
    <property type="molecule type" value="Genomic_DNA"/>
</dbReference>
<protein>
    <submittedName>
        <fullName evidence="2">Uncharacterized protein</fullName>
    </submittedName>
</protein>
<keyword evidence="3" id="KW-1185">Reference proteome</keyword>
<evidence type="ECO:0000256" key="1">
    <source>
        <dbReference type="SAM" id="Phobius"/>
    </source>
</evidence>
<keyword evidence="1" id="KW-1133">Transmembrane helix</keyword>